<dbReference type="InterPro" id="IPR001867">
    <property type="entry name" value="OmpR/PhoB-type_DNA-bd"/>
</dbReference>
<dbReference type="PANTHER" id="PTHR48111:SF50">
    <property type="entry name" value="KDP OPERON TRANSCRIPTIONAL REGULATORY PROTEIN KDPE"/>
    <property type="match status" value="1"/>
</dbReference>
<feature type="DNA-binding region" description="OmpR/PhoB-type" evidence="3">
    <location>
        <begin position="127"/>
        <end position="226"/>
    </location>
</feature>
<proteinExistence type="predicted"/>
<keyword evidence="2" id="KW-0597">Phosphoprotein</keyword>
<dbReference type="RefSeq" id="WP_254154377.1">
    <property type="nucleotide sequence ID" value="NZ_JAHESD010000031.1"/>
</dbReference>
<dbReference type="SUPFAM" id="SSF52172">
    <property type="entry name" value="CheY-like"/>
    <property type="match status" value="1"/>
</dbReference>
<evidence type="ECO:0000259" key="5">
    <source>
        <dbReference type="PROSITE" id="PS51755"/>
    </source>
</evidence>
<feature type="domain" description="OmpR/PhoB-type" evidence="5">
    <location>
        <begin position="127"/>
        <end position="226"/>
    </location>
</feature>
<evidence type="ECO:0000256" key="3">
    <source>
        <dbReference type="PROSITE-ProRule" id="PRU01091"/>
    </source>
</evidence>
<dbReference type="Pfam" id="PF00072">
    <property type="entry name" value="Response_reg"/>
    <property type="match status" value="1"/>
</dbReference>
<evidence type="ECO:0000313" key="7">
    <source>
        <dbReference type="Proteomes" id="UP000772618"/>
    </source>
</evidence>
<dbReference type="SMART" id="SM00448">
    <property type="entry name" value="REC"/>
    <property type="match status" value="1"/>
</dbReference>
<name>A0ABS5VSJ8_9BACT</name>
<organism evidence="6 7">
    <name type="scientific">Chryseosolibacter indicus</name>
    <dbReference type="NCBI Taxonomy" id="2782351"/>
    <lineage>
        <taxon>Bacteria</taxon>
        <taxon>Pseudomonadati</taxon>
        <taxon>Bacteroidota</taxon>
        <taxon>Cytophagia</taxon>
        <taxon>Cytophagales</taxon>
        <taxon>Chryseotaleaceae</taxon>
        <taxon>Chryseosolibacter</taxon>
    </lineage>
</organism>
<sequence length="231" mass="25944">MNSHLILIIDDEVQIRKLLTITLHSHKFQVIEAASGKEGIALVSTKVPDLVLLDLGLPDESGHVILKHLREWYTNPIIIISVQTHEEDIIQALDNGANDYLVKPFRTGELLARIRSALRKAGGEPNISVAAFTDLSIDFANRIVKKNNIVVKLTATEYALLSLLARNDGKVLTHQYLLKQIWGSSHQNESQYLRVFIAQLRKKIESDPNRPSYINTESGIGYRFTGNKTLL</sequence>
<keyword evidence="7" id="KW-1185">Reference proteome</keyword>
<dbReference type="Gene3D" id="1.10.10.10">
    <property type="entry name" value="Winged helix-like DNA-binding domain superfamily/Winged helix DNA-binding domain"/>
    <property type="match status" value="1"/>
</dbReference>
<feature type="modified residue" description="4-aspartylphosphate" evidence="2">
    <location>
        <position position="54"/>
    </location>
</feature>
<feature type="domain" description="Response regulatory" evidence="4">
    <location>
        <begin position="5"/>
        <end position="118"/>
    </location>
</feature>
<dbReference type="Gene3D" id="3.40.50.2300">
    <property type="match status" value="1"/>
</dbReference>
<gene>
    <name evidence="6" type="ORF">KK060_14060</name>
</gene>
<dbReference type="Proteomes" id="UP000772618">
    <property type="component" value="Unassembled WGS sequence"/>
</dbReference>
<evidence type="ECO:0000256" key="1">
    <source>
        <dbReference type="ARBA" id="ARBA00023125"/>
    </source>
</evidence>
<dbReference type="PROSITE" id="PS51755">
    <property type="entry name" value="OMPR_PHOB"/>
    <property type="match status" value="1"/>
</dbReference>
<evidence type="ECO:0000259" key="4">
    <source>
        <dbReference type="PROSITE" id="PS50110"/>
    </source>
</evidence>
<dbReference type="InterPro" id="IPR001789">
    <property type="entry name" value="Sig_transdc_resp-reg_receiver"/>
</dbReference>
<dbReference type="SMART" id="SM00862">
    <property type="entry name" value="Trans_reg_C"/>
    <property type="match status" value="1"/>
</dbReference>
<reference evidence="6 7" key="1">
    <citation type="submission" date="2021-05" db="EMBL/GenBank/DDBJ databases">
        <title>A Polyphasic approach of four new species of the genus Ohtaekwangia: Ohtaekwangia histidinii sp. nov., Ohtaekwangia cretensis sp. nov., Ohtaekwangia indiensis sp. nov., Ohtaekwangia reichenbachii sp. nov. from diverse environment.</title>
        <authorList>
            <person name="Octaviana S."/>
        </authorList>
    </citation>
    <scope>NUCLEOTIDE SEQUENCE [LARGE SCALE GENOMIC DNA]</scope>
    <source>
        <strain evidence="6 7">PWU20</strain>
    </source>
</reference>
<evidence type="ECO:0000256" key="2">
    <source>
        <dbReference type="PROSITE-ProRule" id="PRU00169"/>
    </source>
</evidence>
<dbReference type="InterPro" id="IPR039420">
    <property type="entry name" value="WalR-like"/>
</dbReference>
<dbReference type="CDD" id="cd00383">
    <property type="entry name" value="trans_reg_C"/>
    <property type="match status" value="1"/>
</dbReference>
<accession>A0ABS5VSJ8</accession>
<dbReference type="InterPro" id="IPR036388">
    <property type="entry name" value="WH-like_DNA-bd_sf"/>
</dbReference>
<dbReference type="Pfam" id="PF00486">
    <property type="entry name" value="Trans_reg_C"/>
    <property type="match status" value="1"/>
</dbReference>
<keyword evidence="1 3" id="KW-0238">DNA-binding</keyword>
<dbReference type="EMBL" id="JAHESD010000031">
    <property type="protein sequence ID" value="MBT1704415.1"/>
    <property type="molecule type" value="Genomic_DNA"/>
</dbReference>
<dbReference type="InterPro" id="IPR011006">
    <property type="entry name" value="CheY-like_superfamily"/>
</dbReference>
<evidence type="ECO:0000313" key="6">
    <source>
        <dbReference type="EMBL" id="MBT1704415.1"/>
    </source>
</evidence>
<protein>
    <submittedName>
        <fullName evidence="6">Response regulator transcription factor</fullName>
    </submittedName>
</protein>
<comment type="caution">
    <text evidence="6">The sequence shown here is derived from an EMBL/GenBank/DDBJ whole genome shotgun (WGS) entry which is preliminary data.</text>
</comment>
<dbReference type="PROSITE" id="PS50110">
    <property type="entry name" value="RESPONSE_REGULATORY"/>
    <property type="match status" value="1"/>
</dbReference>
<dbReference type="PANTHER" id="PTHR48111">
    <property type="entry name" value="REGULATOR OF RPOS"/>
    <property type="match status" value="1"/>
</dbReference>